<evidence type="ECO:0000313" key="2">
    <source>
        <dbReference type="EMBL" id="MCH7409792.1"/>
    </source>
</evidence>
<dbReference type="Proteomes" id="UP001165489">
    <property type="component" value="Unassembled WGS sequence"/>
</dbReference>
<reference evidence="2" key="1">
    <citation type="submission" date="2022-03" db="EMBL/GenBank/DDBJ databases">
        <title>De novo assembled genomes of Belliella spp. (Cyclobacteriaceae) strains.</title>
        <authorList>
            <person name="Szabo A."/>
            <person name="Korponai K."/>
            <person name="Felfoldi T."/>
        </authorList>
    </citation>
    <scope>NUCLEOTIDE SEQUENCE</scope>
    <source>
        <strain evidence="2">DSM 111904</strain>
    </source>
</reference>
<dbReference type="InterPro" id="IPR019734">
    <property type="entry name" value="TPR_rpt"/>
</dbReference>
<evidence type="ECO:0000256" key="1">
    <source>
        <dbReference type="SAM" id="Phobius"/>
    </source>
</evidence>
<organism evidence="2 3">
    <name type="scientific">Belliella filtrata</name>
    <dbReference type="NCBI Taxonomy" id="2923435"/>
    <lineage>
        <taxon>Bacteria</taxon>
        <taxon>Pseudomonadati</taxon>
        <taxon>Bacteroidota</taxon>
        <taxon>Cytophagia</taxon>
        <taxon>Cytophagales</taxon>
        <taxon>Cyclobacteriaceae</taxon>
        <taxon>Belliella</taxon>
    </lineage>
</organism>
<feature type="transmembrane region" description="Helical" evidence="1">
    <location>
        <begin position="79"/>
        <end position="101"/>
    </location>
</feature>
<sequence>MEEIKSEKLIEKFFDGTISSEEEQELKNLLKEDATVREALQFQVALKKTMQEEDDMAWRKKFTEYEKEFTSVKEKEFPLIRYAAIVGLLVGLVISIMWVIYRDNSTMKLYQAFYTPAENISYPLTRGDQDDLINLAFSTYEEGDYEGAIPYLKQLQEETGSADISLYIGSAHLALNQTADAIAQLNQKPNVSYEFKYRFQWYLALAYLQADNVSDARKLLEDLIENGDYKVNAAESLLSKLP</sequence>
<dbReference type="EMBL" id="JAKZGP010000023">
    <property type="protein sequence ID" value="MCH7409792.1"/>
    <property type="molecule type" value="Genomic_DNA"/>
</dbReference>
<dbReference type="SUPFAM" id="SSF48452">
    <property type="entry name" value="TPR-like"/>
    <property type="match status" value="1"/>
</dbReference>
<name>A0ABS9V043_9BACT</name>
<evidence type="ECO:0000313" key="3">
    <source>
        <dbReference type="Proteomes" id="UP001165489"/>
    </source>
</evidence>
<gene>
    <name evidence="2" type="ORF">MM239_10335</name>
</gene>
<dbReference type="RefSeq" id="WP_241348131.1">
    <property type="nucleotide sequence ID" value="NZ_JAKZGP010000023.1"/>
</dbReference>
<keyword evidence="1" id="KW-0472">Membrane</keyword>
<protein>
    <submittedName>
        <fullName evidence="2">Tetratricopeptide repeat protein</fullName>
    </submittedName>
</protein>
<dbReference type="Gene3D" id="1.25.40.10">
    <property type="entry name" value="Tetratricopeptide repeat domain"/>
    <property type="match status" value="1"/>
</dbReference>
<proteinExistence type="predicted"/>
<dbReference type="InterPro" id="IPR011990">
    <property type="entry name" value="TPR-like_helical_dom_sf"/>
</dbReference>
<keyword evidence="1" id="KW-1133">Transmembrane helix</keyword>
<dbReference type="Pfam" id="PF13174">
    <property type="entry name" value="TPR_6"/>
    <property type="match status" value="1"/>
</dbReference>
<dbReference type="Pfam" id="PF14559">
    <property type="entry name" value="TPR_19"/>
    <property type="match status" value="1"/>
</dbReference>
<keyword evidence="1" id="KW-0812">Transmembrane</keyword>
<accession>A0ABS9V043</accession>
<keyword evidence="3" id="KW-1185">Reference proteome</keyword>
<comment type="caution">
    <text evidence="2">The sequence shown here is derived from an EMBL/GenBank/DDBJ whole genome shotgun (WGS) entry which is preliminary data.</text>
</comment>